<dbReference type="GO" id="GO:0010073">
    <property type="term" value="P:meristem maintenance"/>
    <property type="evidence" value="ECO:0007669"/>
    <property type="project" value="InterPro"/>
</dbReference>
<evidence type="ECO:0000313" key="2">
    <source>
        <dbReference type="Proteomes" id="UP000087766"/>
    </source>
</evidence>
<sequence>MEMKLKMMDFQEDRGEIQLRSHGKKLKNFGMYHEAIEPYISRSGLASLVNLSYEYADHGLIVSLAERWHLETNSFHLPVEDLEYDEARSHLMDLLGVDCAKASAEMKKSRGPKVRLSWLREVYHDCIQQELWECAARAYLLHLLGCTIFTNKSGTLIRVSYLLLLRDLNACSRYDWGAAALAHTYEQLGDASFYGVRQIAGYVTLLQEASLRYVHRPPSTSFTIHTFETRLES</sequence>
<dbReference type="AlphaFoldDB" id="A0A1S3V0V6"/>
<organism evidence="2 3">
    <name type="scientific">Vigna radiata var. radiata</name>
    <name type="common">Mung bean</name>
    <name type="synonym">Phaseolus aureus</name>
    <dbReference type="NCBI Taxonomy" id="3916"/>
    <lineage>
        <taxon>Eukaryota</taxon>
        <taxon>Viridiplantae</taxon>
        <taxon>Streptophyta</taxon>
        <taxon>Embryophyta</taxon>
        <taxon>Tracheophyta</taxon>
        <taxon>Spermatophyta</taxon>
        <taxon>Magnoliopsida</taxon>
        <taxon>eudicotyledons</taxon>
        <taxon>Gunneridae</taxon>
        <taxon>Pentapetalae</taxon>
        <taxon>rosids</taxon>
        <taxon>fabids</taxon>
        <taxon>Fabales</taxon>
        <taxon>Fabaceae</taxon>
        <taxon>Papilionoideae</taxon>
        <taxon>50 kb inversion clade</taxon>
        <taxon>NPAAA clade</taxon>
        <taxon>indigoferoid/millettioid clade</taxon>
        <taxon>Phaseoleae</taxon>
        <taxon>Vigna</taxon>
    </lineage>
</organism>
<dbReference type="GeneID" id="106770526"/>
<dbReference type="OrthoDB" id="1435263at2759"/>
<dbReference type="Proteomes" id="UP000087766">
    <property type="component" value="Chromosome 8"/>
</dbReference>
<evidence type="ECO:0000259" key="1">
    <source>
        <dbReference type="Pfam" id="PF10536"/>
    </source>
</evidence>
<name>A0A1S3V0V6_VIGRR</name>
<reference evidence="2" key="1">
    <citation type="journal article" date="2014" name="Nat. Commun.">
        <title>Genome sequence of mungbean and insights into evolution within Vigna species.</title>
        <authorList>
            <person name="Kang Y.J."/>
            <person name="Kim S.K."/>
            <person name="Kim M.Y."/>
            <person name="Lestari P."/>
            <person name="Kim K.H."/>
            <person name="Ha B.K."/>
            <person name="Jun T.H."/>
            <person name="Hwang W.J."/>
            <person name="Lee T."/>
            <person name="Lee J."/>
            <person name="Shim S."/>
            <person name="Yoon M.Y."/>
            <person name="Jang Y.E."/>
            <person name="Han K.S."/>
            <person name="Taeprayoon P."/>
            <person name="Yoon N."/>
            <person name="Somta P."/>
            <person name="Tanya P."/>
            <person name="Kim K.S."/>
            <person name="Gwag J.G."/>
            <person name="Moon J.K."/>
            <person name="Lee Y.H."/>
            <person name="Park B.S."/>
            <person name="Bombarely A."/>
            <person name="Doyle J.J."/>
            <person name="Jackson S.A."/>
            <person name="Schafleitner R."/>
            <person name="Srinives P."/>
            <person name="Varshney R.K."/>
            <person name="Lee S.H."/>
        </authorList>
    </citation>
    <scope>NUCLEOTIDE SEQUENCE [LARGE SCALE GENOMIC DNA]</scope>
    <source>
        <strain evidence="2">cv. VC1973A</strain>
    </source>
</reference>
<dbReference type="STRING" id="3916.A0A1S3V0V6"/>
<dbReference type="Pfam" id="PF10536">
    <property type="entry name" value="PMD"/>
    <property type="match status" value="1"/>
</dbReference>
<keyword evidence="2" id="KW-1185">Reference proteome</keyword>
<accession>A0A1S3V0V6</accession>
<evidence type="ECO:0000313" key="3">
    <source>
        <dbReference type="RefSeq" id="XP_014511817.1"/>
    </source>
</evidence>
<dbReference type="PANTHER" id="PTHR46033:SF8">
    <property type="entry name" value="PROTEIN MAINTENANCE OF MERISTEMS-LIKE"/>
    <property type="match status" value="1"/>
</dbReference>
<protein>
    <submittedName>
        <fullName evidence="3">Protein MAIN-LIKE 1-like</fullName>
    </submittedName>
</protein>
<feature type="domain" description="Aminotransferase-like plant mobile" evidence="1">
    <location>
        <begin position="98"/>
        <end position="207"/>
    </location>
</feature>
<dbReference type="RefSeq" id="XP_014511817.1">
    <property type="nucleotide sequence ID" value="XM_014656331.1"/>
</dbReference>
<dbReference type="InterPro" id="IPR019557">
    <property type="entry name" value="AminoTfrase-like_pln_mobile"/>
</dbReference>
<dbReference type="PANTHER" id="PTHR46033">
    <property type="entry name" value="PROTEIN MAIN-LIKE 2"/>
    <property type="match status" value="1"/>
</dbReference>
<reference evidence="3" key="2">
    <citation type="submission" date="2025-08" db="UniProtKB">
        <authorList>
            <consortium name="RefSeq"/>
        </authorList>
    </citation>
    <scope>IDENTIFICATION</scope>
    <source>
        <tissue evidence="3">Leaf</tissue>
    </source>
</reference>
<gene>
    <name evidence="3" type="primary">LOC106770526</name>
</gene>
<dbReference type="KEGG" id="vra:106770526"/>
<proteinExistence type="predicted"/>
<dbReference type="InterPro" id="IPR044824">
    <property type="entry name" value="MAIN-like"/>
</dbReference>